<dbReference type="PANTHER" id="PTHR35871">
    <property type="entry name" value="EXPRESSED PROTEIN"/>
    <property type="match status" value="1"/>
</dbReference>
<dbReference type="InParanoid" id="A0A0C9ZKK8"/>
<protein>
    <submittedName>
        <fullName evidence="1">Uncharacterized protein</fullName>
    </submittedName>
</protein>
<gene>
    <name evidence="1" type="ORF">CY34DRAFT_25812</name>
</gene>
<dbReference type="OrthoDB" id="2673332at2759"/>
<evidence type="ECO:0000313" key="2">
    <source>
        <dbReference type="Proteomes" id="UP000054485"/>
    </source>
</evidence>
<name>A0A0C9ZKK8_9AGAM</name>
<dbReference type="HOGENOM" id="CLU_1435309_0_0_1"/>
<accession>A0A0C9ZKK8</accession>
<dbReference type="AlphaFoldDB" id="A0A0C9ZKK8"/>
<keyword evidence="2" id="KW-1185">Reference proteome</keyword>
<dbReference type="Proteomes" id="UP000054485">
    <property type="component" value="Unassembled WGS sequence"/>
</dbReference>
<proteinExistence type="predicted"/>
<dbReference type="EMBL" id="KN835418">
    <property type="protein sequence ID" value="KIK37980.1"/>
    <property type="molecule type" value="Genomic_DNA"/>
</dbReference>
<dbReference type="PANTHER" id="PTHR35871:SF1">
    <property type="entry name" value="CXC1-LIKE CYSTEINE CLUSTER ASSOCIATED WITH KDZ TRANSPOSASES DOMAIN-CONTAINING PROTEIN"/>
    <property type="match status" value="1"/>
</dbReference>
<sequence length="189" mass="21655">MDWKSDSESNSGESIVELEGKELESSLAQLRNETSIAPQKLAKFTNNKLLHTEATKYVEGLVQTEMPQGLKRYIELELFPCIYMKVRHEISLSTAHCWLHHEGFQFMVYKNGLYFNDHDQPDVLCDKIITAFKHAYGPGYQALFFIDNSQGHSAYVEDVLLFSPMNINLGSKQAWMKAGWFIDAGRQKV</sequence>
<reference evidence="1 2" key="1">
    <citation type="submission" date="2014-04" db="EMBL/GenBank/DDBJ databases">
        <authorList>
            <consortium name="DOE Joint Genome Institute"/>
            <person name="Kuo A."/>
            <person name="Ruytinx J."/>
            <person name="Rineau F."/>
            <person name="Colpaert J."/>
            <person name="Kohler A."/>
            <person name="Nagy L.G."/>
            <person name="Floudas D."/>
            <person name="Copeland A."/>
            <person name="Barry K.W."/>
            <person name="Cichocki N."/>
            <person name="Veneault-Fourrey C."/>
            <person name="LaButti K."/>
            <person name="Lindquist E.A."/>
            <person name="Lipzen A."/>
            <person name="Lundell T."/>
            <person name="Morin E."/>
            <person name="Murat C."/>
            <person name="Sun H."/>
            <person name="Tunlid A."/>
            <person name="Henrissat B."/>
            <person name="Grigoriev I.V."/>
            <person name="Hibbett D.S."/>
            <person name="Martin F."/>
            <person name="Nordberg H.P."/>
            <person name="Cantor M.N."/>
            <person name="Hua S.X."/>
        </authorList>
    </citation>
    <scope>NUCLEOTIDE SEQUENCE [LARGE SCALE GENOMIC DNA]</scope>
    <source>
        <strain evidence="1 2">UH-Slu-Lm8-n1</strain>
    </source>
</reference>
<organism evidence="1 2">
    <name type="scientific">Suillus luteus UH-Slu-Lm8-n1</name>
    <dbReference type="NCBI Taxonomy" id="930992"/>
    <lineage>
        <taxon>Eukaryota</taxon>
        <taxon>Fungi</taxon>
        <taxon>Dikarya</taxon>
        <taxon>Basidiomycota</taxon>
        <taxon>Agaricomycotina</taxon>
        <taxon>Agaricomycetes</taxon>
        <taxon>Agaricomycetidae</taxon>
        <taxon>Boletales</taxon>
        <taxon>Suillineae</taxon>
        <taxon>Suillaceae</taxon>
        <taxon>Suillus</taxon>
    </lineage>
</organism>
<evidence type="ECO:0000313" key="1">
    <source>
        <dbReference type="EMBL" id="KIK37980.1"/>
    </source>
</evidence>
<reference evidence="2" key="2">
    <citation type="submission" date="2015-01" db="EMBL/GenBank/DDBJ databases">
        <title>Evolutionary Origins and Diversification of the Mycorrhizal Mutualists.</title>
        <authorList>
            <consortium name="DOE Joint Genome Institute"/>
            <consortium name="Mycorrhizal Genomics Consortium"/>
            <person name="Kohler A."/>
            <person name="Kuo A."/>
            <person name="Nagy L.G."/>
            <person name="Floudas D."/>
            <person name="Copeland A."/>
            <person name="Barry K.W."/>
            <person name="Cichocki N."/>
            <person name="Veneault-Fourrey C."/>
            <person name="LaButti K."/>
            <person name="Lindquist E.A."/>
            <person name="Lipzen A."/>
            <person name="Lundell T."/>
            <person name="Morin E."/>
            <person name="Murat C."/>
            <person name="Riley R."/>
            <person name="Ohm R."/>
            <person name="Sun H."/>
            <person name="Tunlid A."/>
            <person name="Henrissat B."/>
            <person name="Grigoriev I.V."/>
            <person name="Hibbett D.S."/>
            <person name="Martin F."/>
        </authorList>
    </citation>
    <scope>NUCLEOTIDE SEQUENCE [LARGE SCALE GENOMIC DNA]</scope>
    <source>
        <strain evidence="2">UH-Slu-Lm8-n1</strain>
    </source>
</reference>